<feature type="region of interest" description="Disordered" evidence="1">
    <location>
        <begin position="298"/>
        <end position="323"/>
    </location>
</feature>
<evidence type="ECO:0000256" key="1">
    <source>
        <dbReference type="SAM" id="MobiDB-lite"/>
    </source>
</evidence>
<keyword evidence="3" id="KW-1185">Reference proteome</keyword>
<gene>
    <name evidence="2" type="ORF">HII31_04224</name>
</gene>
<feature type="compositionally biased region" description="Basic and acidic residues" evidence="1">
    <location>
        <begin position="14"/>
        <end position="37"/>
    </location>
</feature>
<dbReference type="AlphaFoldDB" id="A0A8H6RNS4"/>
<protein>
    <submittedName>
        <fullName evidence="2">Uncharacterized protein</fullName>
    </submittedName>
</protein>
<feature type="region of interest" description="Disordered" evidence="1">
    <location>
        <begin position="1"/>
        <end position="86"/>
    </location>
</feature>
<reference evidence="2" key="1">
    <citation type="submission" date="2020-04" db="EMBL/GenBank/DDBJ databases">
        <title>Draft genome resource of the tomato pathogen Pseudocercospora fuligena.</title>
        <authorList>
            <person name="Zaccaron A."/>
        </authorList>
    </citation>
    <scope>NUCLEOTIDE SEQUENCE</scope>
    <source>
        <strain evidence="2">PF001</strain>
    </source>
</reference>
<proteinExistence type="predicted"/>
<accession>A0A8H6RNS4</accession>
<name>A0A8H6RNS4_9PEZI</name>
<evidence type="ECO:0000313" key="3">
    <source>
        <dbReference type="Proteomes" id="UP000660729"/>
    </source>
</evidence>
<evidence type="ECO:0000313" key="2">
    <source>
        <dbReference type="EMBL" id="KAF7194419.1"/>
    </source>
</evidence>
<dbReference type="Proteomes" id="UP000660729">
    <property type="component" value="Unassembled WGS sequence"/>
</dbReference>
<sequence>MASNLMVDSVSEPGEERAAAHGAEHDSNRQESREPVKLRLQRPPSISGFKRGLQEVEGAVGTPSQTHPNKILKHGGHAEPATSSTNTAIVRVVHPSAAAKEDELYTEKRREWSREAGLRVTPEIMPTLKPKHPSEIRQEGKQRWVCEQMSNIKEDIAKAVRAYFAEHGIQEDLDSKFIQEPEERLLQLYQRLFGKDRLRAVKQIRAEGHVLRQYGILTGLFGAAVHQWVFLADLPWDLGKDLETALGPNLQYVRAVLRDMGHDYDVFVSNVIGRQVNSDEFRNVVVASYARQRVEETAEALSDHRPAFKPRPKKSTTKGAPLQTTTSEGWKLFLQSAFETAIGVKQVLRSSLRDTFVVSFGKPLRKYDLKRHRLLHKFPGTEMVLHTVISGVERVREGERVNFSKEVVVAIAPIPKTAKSASEGVVQEAQADRGP</sequence>
<dbReference type="EMBL" id="JABCIY010000061">
    <property type="protein sequence ID" value="KAF7194419.1"/>
    <property type="molecule type" value="Genomic_DNA"/>
</dbReference>
<feature type="compositionally biased region" description="Basic residues" evidence="1">
    <location>
        <begin position="307"/>
        <end position="316"/>
    </location>
</feature>
<dbReference type="OrthoDB" id="3647295at2759"/>
<organism evidence="2 3">
    <name type="scientific">Pseudocercospora fuligena</name>
    <dbReference type="NCBI Taxonomy" id="685502"/>
    <lineage>
        <taxon>Eukaryota</taxon>
        <taxon>Fungi</taxon>
        <taxon>Dikarya</taxon>
        <taxon>Ascomycota</taxon>
        <taxon>Pezizomycotina</taxon>
        <taxon>Dothideomycetes</taxon>
        <taxon>Dothideomycetidae</taxon>
        <taxon>Mycosphaerellales</taxon>
        <taxon>Mycosphaerellaceae</taxon>
        <taxon>Pseudocercospora</taxon>
    </lineage>
</organism>
<comment type="caution">
    <text evidence="2">The sequence shown here is derived from an EMBL/GenBank/DDBJ whole genome shotgun (WGS) entry which is preliminary data.</text>
</comment>